<dbReference type="AlphaFoldDB" id="A0A4R7BE71"/>
<comment type="caution">
    <text evidence="3">The sequence shown here is derived from an EMBL/GenBank/DDBJ whole genome shotgun (WGS) entry which is preliminary data.</text>
</comment>
<feature type="signal peptide" evidence="1">
    <location>
        <begin position="1"/>
        <end position="23"/>
    </location>
</feature>
<reference evidence="3 4" key="1">
    <citation type="submission" date="2019-03" db="EMBL/GenBank/DDBJ databases">
        <title>Genomic Encyclopedia of Type Strains, Phase III (KMG-III): the genomes of soil and plant-associated and newly described type strains.</title>
        <authorList>
            <person name="Whitman W."/>
        </authorList>
    </citation>
    <scope>NUCLEOTIDE SEQUENCE [LARGE SCALE GENOMIC DNA]</scope>
    <source>
        <strain evidence="3 4">CECT 8976</strain>
    </source>
</reference>
<dbReference type="Pfam" id="PF05433">
    <property type="entry name" value="Rick_17kDa_Anti"/>
    <property type="match status" value="1"/>
</dbReference>
<dbReference type="PROSITE" id="PS51257">
    <property type="entry name" value="PROKAR_LIPOPROTEIN"/>
    <property type="match status" value="1"/>
</dbReference>
<evidence type="ECO:0000256" key="1">
    <source>
        <dbReference type="SAM" id="SignalP"/>
    </source>
</evidence>
<protein>
    <submittedName>
        <fullName evidence="3">Outer membrane lipoprotein SlyB</fullName>
    </submittedName>
</protein>
<dbReference type="InterPro" id="IPR008816">
    <property type="entry name" value="Gly_zipper_2TM_dom"/>
</dbReference>
<evidence type="ECO:0000259" key="2">
    <source>
        <dbReference type="Pfam" id="PF05433"/>
    </source>
</evidence>
<evidence type="ECO:0000313" key="3">
    <source>
        <dbReference type="EMBL" id="TDR82066.1"/>
    </source>
</evidence>
<proteinExistence type="predicted"/>
<dbReference type="RefSeq" id="WP_133678500.1">
    <property type="nucleotide sequence ID" value="NZ_SNZP01000002.1"/>
</dbReference>
<sequence>MNKKAMTLALSALLSAGMLTGCASDSATVYSQNQMRQAQTVQLGTVISVQRVKREGNDNGLLTLGGAALGGLAGHNLGNGSNANAAGAIVGALAGGFGAQAAQKSLGTKDALQITVRLDSGRLISIVQDIDVQLVPKQRVQVLSGGGTDRVTPASE</sequence>
<keyword evidence="3" id="KW-0449">Lipoprotein</keyword>
<keyword evidence="4" id="KW-1185">Reference proteome</keyword>
<organism evidence="3 4">
    <name type="scientific">Paludibacterium purpuratum</name>
    <dbReference type="NCBI Taxonomy" id="1144873"/>
    <lineage>
        <taxon>Bacteria</taxon>
        <taxon>Pseudomonadati</taxon>
        <taxon>Pseudomonadota</taxon>
        <taxon>Betaproteobacteria</taxon>
        <taxon>Neisseriales</taxon>
        <taxon>Chromobacteriaceae</taxon>
        <taxon>Paludibacterium</taxon>
    </lineage>
</organism>
<accession>A0A4R7BE71</accession>
<dbReference type="OrthoDB" id="5298161at2"/>
<feature type="chain" id="PRO_5020510284" evidence="1">
    <location>
        <begin position="24"/>
        <end position="156"/>
    </location>
</feature>
<evidence type="ECO:0000313" key="4">
    <source>
        <dbReference type="Proteomes" id="UP000295611"/>
    </source>
</evidence>
<dbReference type="GO" id="GO:0019867">
    <property type="term" value="C:outer membrane"/>
    <property type="evidence" value="ECO:0007669"/>
    <property type="project" value="InterPro"/>
</dbReference>
<feature type="domain" description="Glycine zipper 2TM" evidence="2">
    <location>
        <begin position="63"/>
        <end position="102"/>
    </location>
</feature>
<keyword evidence="1" id="KW-0732">Signal</keyword>
<name>A0A4R7BE71_9NEIS</name>
<gene>
    <name evidence="3" type="ORF">DFP86_102180</name>
</gene>
<dbReference type="EMBL" id="SNZP01000002">
    <property type="protein sequence ID" value="TDR82066.1"/>
    <property type="molecule type" value="Genomic_DNA"/>
</dbReference>
<dbReference type="Proteomes" id="UP000295611">
    <property type="component" value="Unassembled WGS sequence"/>
</dbReference>